<comment type="caution">
    <text evidence="1">The sequence shown here is derived from an EMBL/GenBank/DDBJ whole genome shotgun (WGS) entry which is preliminary data.</text>
</comment>
<gene>
    <name evidence="1" type="ORF">DSOL_2548</name>
</gene>
<dbReference type="Proteomes" id="UP000186102">
    <property type="component" value="Unassembled WGS sequence"/>
</dbReference>
<dbReference type="AlphaFoldDB" id="A0A1Q8QW12"/>
<reference evidence="1 2" key="1">
    <citation type="submission" date="2016-09" db="EMBL/GenBank/DDBJ databases">
        <title>Complete genome of Desulfosporosinus sp. OL.</title>
        <authorList>
            <person name="Mardanov A."/>
            <person name="Beletsky A."/>
            <person name="Panova A."/>
            <person name="Karnachuk O."/>
            <person name="Ravin N."/>
        </authorList>
    </citation>
    <scope>NUCLEOTIDE SEQUENCE [LARGE SCALE GENOMIC DNA]</scope>
    <source>
        <strain evidence="1 2">OL</strain>
    </source>
</reference>
<accession>A0A1Q8QW12</accession>
<evidence type="ECO:0000313" key="1">
    <source>
        <dbReference type="EMBL" id="OLN31523.1"/>
    </source>
</evidence>
<evidence type="ECO:0000313" key="2">
    <source>
        <dbReference type="Proteomes" id="UP000186102"/>
    </source>
</evidence>
<sequence length="54" mass="6195">MLLTVIYNILKKKEPYNAELYKKSDIPLVSREITVEQAILLAKAQGYRIMPSVT</sequence>
<dbReference type="STRING" id="1888891.DSOL_2548"/>
<proteinExistence type="predicted"/>
<name>A0A1Q8QW12_9FIRM</name>
<protein>
    <submittedName>
        <fullName evidence="1">Mobile element protein</fullName>
    </submittedName>
</protein>
<organism evidence="1 2">
    <name type="scientific">Desulfosporosinus metallidurans</name>
    <dbReference type="NCBI Taxonomy" id="1888891"/>
    <lineage>
        <taxon>Bacteria</taxon>
        <taxon>Bacillati</taxon>
        <taxon>Bacillota</taxon>
        <taxon>Clostridia</taxon>
        <taxon>Eubacteriales</taxon>
        <taxon>Desulfitobacteriaceae</taxon>
        <taxon>Desulfosporosinus</taxon>
    </lineage>
</organism>
<keyword evidence="2" id="KW-1185">Reference proteome</keyword>
<dbReference type="EMBL" id="MLBF01000017">
    <property type="protein sequence ID" value="OLN31523.1"/>
    <property type="molecule type" value="Genomic_DNA"/>
</dbReference>